<keyword evidence="2" id="KW-1185">Reference proteome</keyword>
<accession>A0A2B7ZAI2</accession>
<protein>
    <submittedName>
        <fullName evidence="1">Uncharacterized protein</fullName>
    </submittedName>
</protein>
<gene>
    <name evidence="1" type="ORF">GX50_07092</name>
</gene>
<sequence length="73" mass="8119">MSSLLKMEAIRNEAMTKDPIASILVSWQGHTANLSLASFPQLLWEWSLGKRPFILIGRAETICPAFFSPTVAK</sequence>
<reference evidence="1 2" key="1">
    <citation type="submission" date="2017-10" db="EMBL/GenBank/DDBJ databases">
        <title>Comparative genomics in systemic dimorphic fungi from Ajellomycetaceae.</title>
        <authorList>
            <person name="Munoz J.F."/>
            <person name="Mcewen J.G."/>
            <person name="Clay O.K."/>
            <person name="Cuomo C.A."/>
        </authorList>
    </citation>
    <scope>NUCLEOTIDE SEQUENCE [LARGE SCALE GENOMIC DNA]</scope>
    <source>
        <strain evidence="1 2">UAMH4076</strain>
    </source>
</reference>
<organism evidence="1 2">
    <name type="scientific">[Emmonsia] crescens</name>
    <dbReference type="NCBI Taxonomy" id="73230"/>
    <lineage>
        <taxon>Eukaryota</taxon>
        <taxon>Fungi</taxon>
        <taxon>Dikarya</taxon>
        <taxon>Ascomycota</taxon>
        <taxon>Pezizomycotina</taxon>
        <taxon>Eurotiomycetes</taxon>
        <taxon>Eurotiomycetidae</taxon>
        <taxon>Onygenales</taxon>
        <taxon>Ajellomycetaceae</taxon>
        <taxon>Emergomyces</taxon>
    </lineage>
</organism>
<dbReference type="EMBL" id="PDND01000189">
    <property type="protein sequence ID" value="PGH30158.1"/>
    <property type="molecule type" value="Genomic_DNA"/>
</dbReference>
<evidence type="ECO:0000313" key="2">
    <source>
        <dbReference type="Proteomes" id="UP000226031"/>
    </source>
</evidence>
<dbReference type="Proteomes" id="UP000226031">
    <property type="component" value="Unassembled WGS sequence"/>
</dbReference>
<evidence type="ECO:0000313" key="1">
    <source>
        <dbReference type="EMBL" id="PGH30158.1"/>
    </source>
</evidence>
<dbReference type="VEuPathDB" id="FungiDB:EMCG_02907"/>
<comment type="caution">
    <text evidence="1">The sequence shown here is derived from an EMBL/GenBank/DDBJ whole genome shotgun (WGS) entry which is preliminary data.</text>
</comment>
<proteinExistence type="predicted"/>
<name>A0A2B7ZAI2_9EURO</name>
<dbReference type="AlphaFoldDB" id="A0A2B7ZAI2"/>